<dbReference type="InterPro" id="IPR007696">
    <property type="entry name" value="DNA_mismatch_repair_MutS_core"/>
</dbReference>
<protein>
    <submittedName>
        <fullName evidence="5">MutS domain III</fullName>
    </submittedName>
</protein>
<evidence type="ECO:0000256" key="3">
    <source>
        <dbReference type="ARBA" id="ARBA00023125"/>
    </source>
</evidence>
<evidence type="ECO:0000313" key="6">
    <source>
        <dbReference type="Proteomes" id="UP000199537"/>
    </source>
</evidence>
<dbReference type="RefSeq" id="WP_092457512.1">
    <property type="nucleotide sequence ID" value="NZ_FPCJ01000001.1"/>
</dbReference>
<dbReference type="GO" id="GO:0005524">
    <property type="term" value="F:ATP binding"/>
    <property type="evidence" value="ECO:0007669"/>
    <property type="project" value="UniProtKB-KW"/>
</dbReference>
<dbReference type="Gene3D" id="1.10.1420.10">
    <property type="match status" value="1"/>
</dbReference>
<dbReference type="SUPFAM" id="SSF48334">
    <property type="entry name" value="DNA repair protein MutS, domain III"/>
    <property type="match status" value="1"/>
</dbReference>
<dbReference type="EMBL" id="FPCJ01000001">
    <property type="protein sequence ID" value="SFV29662.1"/>
    <property type="molecule type" value="Genomic_DNA"/>
</dbReference>
<dbReference type="InterPro" id="IPR036187">
    <property type="entry name" value="DNA_mismatch_repair_MutS_sf"/>
</dbReference>
<organism evidence="5 6">
    <name type="scientific">Thermoflavifilum thermophilum</name>
    <dbReference type="NCBI Taxonomy" id="1393122"/>
    <lineage>
        <taxon>Bacteria</taxon>
        <taxon>Pseudomonadati</taxon>
        <taxon>Bacteroidota</taxon>
        <taxon>Chitinophagia</taxon>
        <taxon>Chitinophagales</taxon>
        <taxon>Chitinophagaceae</taxon>
        <taxon>Thermoflavifilum</taxon>
    </lineage>
</organism>
<dbReference type="Proteomes" id="UP000199537">
    <property type="component" value="Unassembled WGS sequence"/>
</dbReference>
<evidence type="ECO:0000256" key="2">
    <source>
        <dbReference type="ARBA" id="ARBA00022840"/>
    </source>
</evidence>
<dbReference type="InterPro" id="IPR000432">
    <property type="entry name" value="DNA_mismatch_repair_MutS_C"/>
</dbReference>
<dbReference type="SMART" id="SM00534">
    <property type="entry name" value="MUTSac"/>
    <property type="match status" value="1"/>
</dbReference>
<evidence type="ECO:0000313" key="5">
    <source>
        <dbReference type="EMBL" id="SFV29662.1"/>
    </source>
</evidence>
<dbReference type="InterPro" id="IPR027417">
    <property type="entry name" value="P-loop_NTPase"/>
</dbReference>
<keyword evidence="2" id="KW-0067">ATP-binding</keyword>
<keyword evidence="1" id="KW-0547">Nucleotide-binding</keyword>
<dbReference type="GO" id="GO:0006298">
    <property type="term" value="P:mismatch repair"/>
    <property type="evidence" value="ECO:0007669"/>
    <property type="project" value="InterPro"/>
</dbReference>
<dbReference type="PANTHER" id="PTHR11361:SF99">
    <property type="entry name" value="DNA MISMATCH REPAIR PROTEIN"/>
    <property type="match status" value="1"/>
</dbReference>
<dbReference type="GO" id="GO:0140664">
    <property type="term" value="F:ATP-dependent DNA damage sensor activity"/>
    <property type="evidence" value="ECO:0007669"/>
    <property type="project" value="InterPro"/>
</dbReference>
<dbReference type="GO" id="GO:0030983">
    <property type="term" value="F:mismatched DNA binding"/>
    <property type="evidence" value="ECO:0007669"/>
    <property type="project" value="InterPro"/>
</dbReference>
<gene>
    <name evidence="5" type="ORF">SAMN05660895_0602</name>
</gene>
<name>A0A1I7N4S5_9BACT</name>
<evidence type="ECO:0000256" key="1">
    <source>
        <dbReference type="ARBA" id="ARBA00022741"/>
    </source>
</evidence>
<dbReference type="OrthoDB" id="9802448at2"/>
<keyword evidence="6" id="KW-1185">Reference proteome</keyword>
<dbReference type="AlphaFoldDB" id="A0A1I7N4S5"/>
<dbReference type="SUPFAM" id="SSF52540">
    <property type="entry name" value="P-loop containing nucleoside triphosphate hydrolases"/>
    <property type="match status" value="1"/>
</dbReference>
<proteinExistence type="predicted"/>
<sequence>MEIDKTTYQDLSIFFADEESSLFHHLDFTRTSVGQAELRRIFLHPLKNIEEIHAVQQIVQFIFQHINQWEHSVTNGTIVMIEEYLNARVDTDKPGNNPLTGFFQHLWFHTLRKSDYSYLCFALSHVADLIKGCEYLVQLLLKPSTPRQLANVLQSMKQVLSLPETSAFDHPFHGRTPVRVVLKAHETARRFFRPRLQELMRLYAHLDAWYAMAKAMKTYDLVIPVFTSAQPPFLKVKGIFHPLLKQPVRNDLQLSREQNFLFLTGANMAGKSTLIKAVGIAVFLAHIGMGVPAYEMELSLFDGMLTNIHVDDDIIHGKSYFYNEVHRIKNTIEKIQHGKYWLVLIDELFKGTNVDDARNCSVAVIRGLASVRDSLFILSTHLYEIAEQLKSCSNIQFRYFEVQMEEGKFQFNYHLREGISHDRLGYLILKQEKVLDMLNHLQQHTQT</sequence>
<dbReference type="InterPro" id="IPR045076">
    <property type="entry name" value="MutS"/>
</dbReference>
<evidence type="ECO:0000259" key="4">
    <source>
        <dbReference type="SMART" id="SM00534"/>
    </source>
</evidence>
<feature type="domain" description="DNA mismatch repair proteins mutS family" evidence="4">
    <location>
        <begin position="258"/>
        <end position="436"/>
    </location>
</feature>
<dbReference type="PANTHER" id="PTHR11361">
    <property type="entry name" value="DNA MISMATCH REPAIR PROTEIN MUTS FAMILY MEMBER"/>
    <property type="match status" value="1"/>
</dbReference>
<dbReference type="Gene3D" id="3.40.50.300">
    <property type="entry name" value="P-loop containing nucleotide triphosphate hydrolases"/>
    <property type="match status" value="1"/>
</dbReference>
<dbReference type="Pfam" id="PF05192">
    <property type="entry name" value="MutS_III"/>
    <property type="match status" value="1"/>
</dbReference>
<accession>A0A1I7N4S5</accession>
<reference evidence="6" key="1">
    <citation type="submission" date="2016-10" db="EMBL/GenBank/DDBJ databases">
        <authorList>
            <person name="Varghese N."/>
            <person name="Submissions S."/>
        </authorList>
    </citation>
    <scope>NUCLEOTIDE SEQUENCE [LARGE SCALE GENOMIC DNA]</scope>
    <source>
        <strain evidence="6">DSM 14807</strain>
    </source>
</reference>
<dbReference type="Pfam" id="PF00488">
    <property type="entry name" value="MutS_V"/>
    <property type="match status" value="1"/>
</dbReference>
<dbReference type="STRING" id="1393122.SAMN05660895_0602"/>
<keyword evidence="3" id="KW-0238">DNA-binding</keyword>